<feature type="chain" id="PRO_5047485669" evidence="1">
    <location>
        <begin position="38"/>
        <end position="128"/>
    </location>
</feature>
<keyword evidence="1" id="KW-0732">Signal</keyword>
<evidence type="ECO:0000313" key="3">
    <source>
        <dbReference type="EMBL" id="MBF6355134.1"/>
    </source>
</evidence>
<name>A0ABS0D9I5_9NOCA</name>
<keyword evidence="4" id="KW-1185">Reference proteome</keyword>
<dbReference type="InterPro" id="IPR007969">
    <property type="entry name" value="DUF732"/>
</dbReference>
<proteinExistence type="predicted"/>
<gene>
    <name evidence="3" type="ORF">IU449_11380</name>
</gene>
<evidence type="ECO:0000259" key="2">
    <source>
        <dbReference type="Pfam" id="PF05305"/>
    </source>
</evidence>
<accession>A0ABS0D9I5</accession>
<sequence length="128" mass="13718">MRTHPLRSRSLPTLVTFSALSLGLSALLSGSGTPAVATPDMPSAATHSGAHTLVDRQFLRESFFDDESAAVQNAAIKLARSQCAYLDTAGNRPADHIYLAESATGTVEYPHLFLEAAIHAYCPHNRLL</sequence>
<dbReference type="Pfam" id="PF05305">
    <property type="entry name" value="DUF732"/>
    <property type="match status" value="1"/>
</dbReference>
<organism evidence="3 4">
    <name type="scientific">Nocardia higoensis</name>
    <dbReference type="NCBI Taxonomy" id="228599"/>
    <lineage>
        <taxon>Bacteria</taxon>
        <taxon>Bacillati</taxon>
        <taxon>Actinomycetota</taxon>
        <taxon>Actinomycetes</taxon>
        <taxon>Mycobacteriales</taxon>
        <taxon>Nocardiaceae</taxon>
        <taxon>Nocardia</taxon>
    </lineage>
</organism>
<reference evidence="3 4" key="1">
    <citation type="submission" date="2020-10" db="EMBL/GenBank/DDBJ databases">
        <title>Identification of Nocardia species via Next-generation sequencing and recognition of intraspecies genetic diversity.</title>
        <authorList>
            <person name="Li P."/>
            <person name="Li P."/>
            <person name="Lu B."/>
        </authorList>
    </citation>
    <scope>NUCLEOTIDE SEQUENCE [LARGE SCALE GENOMIC DNA]</scope>
    <source>
        <strain evidence="3 4">BJ06-0143</strain>
    </source>
</reference>
<comment type="caution">
    <text evidence="3">The sequence shown here is derived from an EMBL/GenBank/DDBJ whole genome shotgun (WGS) entry which is preliminary data.</text>
</comment>
<dbReference type="RefSeq" id="WP_195001777.1">
    <property type="nucleotide sequence ID" value="NZ_JADLQN010000001.1"/>
</dbReference>
<feature type="domain" description="DUF732" evidence="2">
    <location>
        <begin position="55"/>
        <end position="123"/>
    </location>
</feature>
<protein>
    <submittedName>
        <fullName evidence="3">DUF732 domain-containing protein</fullName>
    </submittedName>
</protein>
<evidence type="ECO:0000256" key="1">
    <source>
        <dbReference type="SAM" id="SignalP"/>
    </source>
</evidence>
<feature type="signal peptide" evidence="1">
    <location>
        <begin position="1"/>
        <end position="37"/>
    </location>
</feature>
<evidence type="ECO:0000313" key="4">
    <source>
        <dbReference type="Proteomes" id="UP000707731"/>
    </source>
</evidence>
<dbReference type="Proteomes" id="UP000707731">
    <property type="component" value="Unassembled WGS sequence"/>
</dbReference>
<dbReference type="EMBL" id="JADLQN010000001">
    <property type="protein sequence ID" value="MBF6355134.1"/>
    <property type="molecule type" value="Genomic_DNA"/>
</dbReference>